<organism evidence="2 3">
    <name type="scientific">Datura stramonium</name>
    <name type="common">Jimsonweed</name>
    <name type="synonym">Common thornapple</name>
    <dbReference type="NCBI Taxonomy" id="4076"/>
    <lineage>
        <taxon>Eukaryota</taxon>
        <taxon>Viridiplantae</taxon>
        <taxon>Streptophyta</taxon>
        <taxon>Embryophyta</taxon>
        <taxon>Tracheophyta</taxon>
        <taxon>Spermatophyta</taxon>
        <taxon>Magnoliopsida</taxon>
        <taxon>eudicotyledons</taxon>
        <taxon>Gunneridae</taxon>
        <taxon>Pentapetalae</taxon>
        <taxon>asterids</taxon>
        <taxon>lamiids</taxon>
        <taxon>Solanales</taxon>
        <taxon>Solanaceae</taxon>
        <taxon>Solanoideae</taxon>
        <taxon>Datureae</taxon>
        <taxon>Datura</taxon>
    </lineage>
</organism>
<gene>
    <name evidence="2" type="ORF">HAX54_052001</name>
</gene>
<feature type="region of interest" description="Disordered" evidence="1">
    <location>
        <begin position="1"/>
        <end position="65"/>
    </location>
</feature>
<accession>A0ABS8Y7P8</accession>
<sequence>LRPVAPSREQICPDRETSANQGRRRSAVAVVESQILPRSAAVATLEKEREQPRSQPEKGKRSSHR</sequence>
<name>A0ABS8Y7P8_DATST</name>
<proteinExistence type="predicted"/>
<evidence type="ECO:0000313" key="3">
    <source>
        <dbReference type="Proteomes" id="UP000823775"/>
    </source>
</evidence>
<reference evidence="2 3" key="1">
    <citation type="journal article" date="2021" name="BMC Genomics">
        <title>Datura genome reveals duplications of psychoactive alkaloid biosynthetic genes and high mutation rate following tissue culture.</title>
        <authorList>
            <person name="Rajewski A."/>
            <person name="Carter-House D."/>
            <person name="Stajich J."/>
            <person name="Litt A."/>
        </authorList>
    </citation>
    <scope>NUCLEOTIDE SEQUENCE [LARGE SCALE GENOMIC DNA]</scope>
    <source>
        <strain evidence="2">AR-01</strain>
    </source>
</reference>
<feature type="non-terminal residue" evidence="2">
    <location>
        <position position="1"/>
    </location>
</feature>
<feature type="compositionally biased region" description="Basic and acidic residues" evidence="1">
    <location>
        <begin position="45"/>
        <end position="65"/>
    </location>
</feature>
<evidence type="ECO:0000313" key="2">
    <source>
        <dbReference type="EMBL" id="MCE5167386.1"/>
    </source>
</evidence>
<dbReference type="EMBL" id="JACEIK010093495">
    <property type="protein sequence ID" value="MCE5167386.1"/>
    <property type="molecule type" value="Genomic_DNA"/>
</dbReference>
<dbReference type="Proteomes" id="UP000823775">
    <property type="component" value="Unassembled WGS sequence"/>
</dbReference>
<keyword evidence="3" id="KW-1185">Reference proteome</keyword>
<protein>
    <submittedName>
        <fullName evidence="2">Uncharacterized protein</fullName>
    </submittedName>
</protein>
<evidence type="ECO:0000256" key="1">
    <source>
        <dbReference type="SAM" id="MobiDB-lite"/>
    </source>
</evidence>
<feature type="non-terminal residue" evidence="2">
    <location>
        <position position="65"/>
    </location>
</feature>
<comment type="caution">
    <text evidence="2">The sequence shown here is derived from an EMBL/GenBank/DDBJ whole genome shotgun (WGS) entry which is preliminary data.</text>
</comment>